<dbReference type="InterPro" id="IPR023574">
    <property type="entry name" value="Ribosomal_uL4_dom_sf"/>
</dbReference>
<dbReference type="EMBL" id="LBOI01000002">
    <property type="protein sequence ID" value="KKP32092.1"/>
    <property type="molecule type" value="Genomic_DNA"/>
</dbReference>
<dbReference type="GO" id="GO:0003735">
    <property type="term" value="F:structural constituent of ribosome"/>
    <property type="evidence" value="ECO:0007669"/>
    <property type="project" value="InterPro"/>
</dbReference>
<evidence type="ECO:0000256" key="2">
    <source>
        <dbReference type="ARBA" id="ARBA00022980"/>
    </source>
</evidence>
<dbReference type="SUPFAM" id="SSF52166">
    <property type="entry name" value="Ribosomal protein L4"/>
    <property type="match status" value="1"/>
</dbReference>
<evidence type="ECO:0000313" key="6">
    <source>
        <dbReference type="EMBL" id="KKP32092.1"/>
    </source>
</evidence>
<dbReference type="AlphaFoldDB" id="A0A0G0BM49"/>
<dbReference type="PATRIC" id="fig|1618586.3.peg.102"/>
<gene>
    <name evidence="6" type="ORF">UR21_C0002G0011</name>
</gene>
<accession>A0A0G0BM49</accession>
<dbReference type="PANTHER" id="PTHR10746">
    <property type="entry name" value="50S RIBOSOMAL PROTEIN L4"/>
    <property type="match status" value="1"/>
</dbReference>
<evidence type="ECO:0000256" key="3">
    <source>
        <dbReference type="ARBA" id="ARBA00023274"/>
    </source>
</evidence>
<comment type="caution">
    <text evidence="6">The sequence shown here is derived from an EMBL/GenBank/DDBJ whole genome shotgun (WGS) entry which is preliminary data.</text>
</comment>
<dbReference type="GO" id="GO:0006412">
    <property type="term" value="P:translation"/>
    <property type="evidence" value="ECO:0007669"/>
    <property type="project" value="InterPro"/>
</dbReference>
<dbReference type="InterPro" id="IPR013005">
    <property type="entry name" value="Ribosomal_uL4-like"/>
</dbReference>
<dbReference type="NCBIfam" id="TIGR03953">
    <property type="entry name" value="rplD_bact"/>
    <property type="match status" value="1"/>
</dbReference>
<evidence type="ECO:0000256" key="1">
    <source>
        <dbReference type="ARBA" id="ARBA00010528"/>
    </source>
</evidence>
<evidence type="ECO:0000256" key="5">
    <source>
        <dbReference type="ARBA" id="ARBA00035462"/>
    </source>
</evidence>
<keyword evidence="2 6" id="KW-0689">Ribosomal protein</keyword>
<proteinExistence type="inferred from homology"/>
<dbReference type="Proteomes" id="UP000034803">
    <property type="component" value="Unassembled WGS sequence"/>
</dbReference>
<dbReference type="InterPro" id="IPR002136">
    <property type="entry name" value="Ribosomal_uL4"/>
</dbReference>
<dbReference type="PANTHER" id="PTHR10746:SF6">
    <property type="entry name" value="LARGE RIBOSOMAL SUBUNIT PROTEIN UL4M"/>
    <property type="match status" value="1"/>
</dbReference>
<dbReference type="Gene3D" id="3.40.1370.10">
    <property type="match status" value="1"/>
</dbReference>
<name>A0A0G0BM49_9BACT</name>
<comment type="similarity">
    <text evidence="1">Belongs to the universal ribosomal protein uL4 family.</text>
</comment>
<dbReference type="GO" id="GO:1990904">
    <property type="term" value="C:ribonucleoprotein complex"/>
    <property type="evidence" value="ECO:0007669"/>
    <property type="project" value="UniProtKB-KW"/>
</dbReference>
<sequence length="220" mass="24561">MKAKIYTIKGEAKEDVNLPKEYGEKFSKSLLLQAIRVYEDGTHFGLAKVQTRSEVNRTRKKLYKQKGTGGARHGARSAPIFVGGGVAHGPKGVKRVLNLPSKMKKKALLAALSNKFESKKAILIEGLEKISKTAEGNNMLLALRKTLEVKSKVLIVLSKESMKLARFFKNIKDIEIIDFESLNAFKVMSKSLILIESNIFKTETKKETKVGKIAKKEIKK</sequence>
<reference evidence="6 7" key="1">
    <citation type="journal article" date="2015" name="Nature">
        <title>rRNA introns, odd ribosomes, and small enigmatic genomes across a large radiation of phyla.</title>
        <authorList>
            <person name="Brown C.T."/>
            <person name="Hug L.A."/>
            <person name="Thomas B.C."/>
            <person name="Sharon I."/>
            <person name="Castelle C.J."/>
            <person name="Singh A."/>
            <person name="Wilkins M.J."/>
            <person name="Williams K.H."/>
            <person name="Banfield J.F."/>
        </authorList>
    </citation>
    <scope>NUCLEOTIDE SEQUENCE [LARGE SCALE GENOMIC DNA]</scope>
</reference>
<protein>
    <recommendedName>
        <fullName evidence="4">Large ribosomal subunit protein uL4</fullName>
    </recommendedName>
    <alternativeName>
        <fullName evidence="5">50S ribosomal protein L4</fullName>
    </alternativeName>
</protein>
<evidence type="ECO:0000256" key="4">
    <source>
        <dbReference type="ARBA" id="ARBA00035244"/>
    </source>
</evidence>
<organism evidence="6 7">
    <name type="scientific">Candidatus Woesebacteria bacterium GW2011_GWC2_31_9</name>
    <dbReference type="NCBI Taxonomy" id="1618586"/>
    <lineage>
        <taxon>Bacteria</taxon>
        <taxon>Candidatus Woeseibacteriota</taxon>
    </lineage>
</organism>
<dbReference type="Pfam" id="PF00573">
    <property type="entry name" value="Ribosomal_L4"/>
    <property type="match status" value="1"/>
</dbReference>
<dbReference type="GO" id="GO:0005840">
    <property type="term" value="C:ribosome"/>
    <property type="evidence" value="ECO:0007669"/>
    <property type="project" value="UniProtKB-KW"/>
</dbReference>
<evidence type="ECO:0000313" key="7">
    <source>
        <dbReference type="Proteomes" id="UP000034803"/>
    </source>
</evidence>
<keyword evidence="3" id="KW-0687">Ribonucleoprotein</keyword>